<dbReference type="PANTHER" id="PTHR34701:SF1">
    <property type="entry name" value="TRANSCRIPTIONAL REGULATOR MRAZ"/>
    <property type="match status" value="1"/>
</dbReference>
<evidence type="ECO:0000256" key="6">
    <source>
        <dbReference type="ARBA" id="ARBA00023163"/>
    </source>
</evidence>
<dbReference type="InterPro" id="IPR007159">
    <property type="entry name" value="SpoVT-AbrB_dom"/>
</dbReference>
<feature type="region of interest" description="Disordered" evidence="8">
    <location>
        <begin position="133"/>
        <end position="155"/>
    </location>
</feature>
<dbReference type="InterPro" id="IPR003444">
    <property type="entry name" value="MraZ"/>
</dbReference>
<dbReference type="SUPFAM" id="SSF89447">
    <property type="entry name" value="AbrB/MazE/MraZ-like"/>
    <property type="match status" value="1"/>
</dbReference>
<evidence type="ECO:0000313" key="11">
    <source>
        <dbReference type="Proteomes" id="UP000253941"/>
    </source>
</evidence>
<proteinExistence type="inferred from homology"/>
<dbReference type="HAMAP" id="MF_01008">
    <property type="entry name" value="MraZ"/>
    <property type="match status" value="1"/>
</dbReference>
<dbReference type="GO" id="GO:0005737">
    <property type="term" value="C:cytoplasm"/>
    <property type="evidence" value="ECO:0007669"/>
    <property type="project" value="UniProtKB-UniRule"/>
</dbReference>
<dbReference type="InterPro" id="IPR038619">
    <property type="entry name" value="MraZ_sf"/>
</dbReference>
<dbReference type="CDD" id="cd16320">
    <property type="entry name" value="MraZ_N"/>
    <property type="match status" value="1"/>
</dbReference>
<dbReference type="Pfam" id="PF02381">
    <property type="entry name" value="MraZ"/>
    <property type="match status" value="1"/>
</dbReference>
<dbReference type="InterPro" id="IPR020603">
    <property type="entry name" value="MraZ_dom"/>
</dbReference>
<dbReference type="CDD" id="cd16321">
    <property type="entry name" value="MraZ_C"/>
    <property type="match status" value="1"/>
</dbReference>
<dbReference type="GO" id="GO:0009295">
    <property type="term" value="C:nucleoid"/>
    <property type="evidence" value="ECO:0007669"/>
    <property type="project" value="UniProtKB-SubCell"/>
</dbReference>
<dbReference type="EMBL" id="QPMH01000013">
    <property type="protein sequence ID" value="RDD61282.1"/>
    <property type="molecule type" value="Genomic_DNA"/>
</dbReference>
<evidence type="ECO:0000256" key="8">
    <source>
        <dbReference type="SAM" id="MobiDB-lite"/>
    </source>
</evidence>
<comment type="caution">
    <text evidence="10">The sequence shown here is derived from an EMBL/GenBank/DDBJ whole genome shotgun (WGS) entry which is preliminary data.</text>
</comment>
<comment type="subunit">
    <text evidence="7">Forms oligomers.</text>
</comment>
<evidence type="ECO:0000256" key="7">
    <source>
        <dbReference type="HAMAP-Rule" id="MF_01008"/>
    </source>
</evidence>
<dbReference type="GO" id="GO:0000976">
    <property type="term" value="F:transcription cis-regulatory region binding"/>
    <property type="evidence" value="ECO:0007669"/>
    <property type="project" value="TreeGrafter"/>
</dbReference>
<dbReference type="PANTHER" id="PTHR34701">
    <property type="entry name" value="TRANSCRIPTIONAL REGULATOR MRAZ"/>
    <property type="match status" value="1"/>
</dbReference>
<evidence type="ECO:0000256" key="3">
    <source>
        <dbReference type="ARBA" id="ARBA00022737"/>
    </source>
</evidence>
<gene>
    <name evidence="7" type="primary">mraZ</name>
    <name evidence="10" type="ORF">DRB17_13500</name>
</gene>
<keyword evidence="4 7" id="KW-0805">Transcription regulation</keyword>
<feature type="domain" description="SpoVT-AbrB" evidence="9">
    <location>
        <begin position="7"/>
        <end position="54"/>
    </location>
</feature>
<evidence type="ECO:0000256" key="1">
    <source>
        <dbReference type="ARBA" id="ARBA00013860"/>
    </source>
</evidence>
<feature type="domain" description="SpoVT-AbrB" evidence="9">
    <location>
        <begin position="83"/>
        <end position="126"/>
    </location>
</feature>
<keyword evidence="5 7" id="KW-0238">DNA-binding</keyword>
<reference evidence="10 11" key="1">
    <citation type="submission" date="2018-07" db="EMBL/GenBank/DDBJ databases">
        <title>Venubactetium sediminum gen. nov., sp. nov., isolated from a marine solar saltern.</title>
        <authorList>
            <person name="Wang S."/>
        </authorList>
    </citation>
    <scope>NUCLEOTIDE SEQUENCE [LARGE SCALE GENOMIC DNA]</scope>
    <source>
        <strain evidence="10 11">WD2A32</strain>
    </source>
</reference>
<dbReference type="InterPro" id="IPR037914">
    <property type="entry name" value="SpoVT-AbrB_sf"/>
</dbReference>
<name>A0A369T8R1_9PROT</name>
<evidence type="ECO:0000256" key="2">
    <source>
        <dbReference type="ARBA" id="ARBA00022490"/>
    </source>
</evidence>
<evidence type="ECO:0000259" key="9">
    <source>
        <dbReference type="PROSITE" id="PS51740"/>
    </source>
</evidence>
<dbReference type="PROSITE" id="PS51740">
    <property type="entry name" value="SPOVT_ABRB"/>
    <property type="match status" value="2"/>
</dbReference>
<keyword evidence="11" id="KW-1185">Reference proteome</keyword>
<dbReference type="NCBIfam" id="NF001477">
    <property type="entry name" value="PRK00326.2-4"/>
    <property type="match status" value="1"/>
</dbReference>
<feature type="compositionally biased region" description="Basic and acidic residues" evidence="8">
    <location>
        <begin position="133"/>
        <end position="143"/>
    </location>
</feature>
<dbReference type="GO" id="GO:2000143">
    <property type="term" value="P:negative regulation of DNA-templated transcription initiation"/>
    <property type="evidence" value="ECO:0007669"/>
    <property type="project" value="TreeGrafter"/>
</dbReference>
<evidence type="ECO:0000313" key="10">
    <source>
        <dbReference type="EMBL" id="RDD61282.1"/>
    </source>
</evidence>
<keyword evidence="6 7" id="KW-0804">Transcription</keyword>
<keyword evidence="2 7" id="KW-0963">Cytoplasm</keyword>
<organism evidence="10 11">
    <name type="scientific">Ferruginivarius sediminum</name>
    <dbReference type="NCBI Taxonomy" id="2661937"/>
    <lineage>
        <taxon>Bacteria</taxon>
        <taxon>Pseudomonadati</taxon>
        <taxon>Pseudomonadota</taxon>
        <taxon>Alphaproteobacteria</taxon>
        <taxon>Rhodospirillales</taxon>
        <taxon>Rhodospirillaceae</taxon>
        <taxon>Ferruginivarius</taxon>
    </lineage>
</organism>
<accession>A0A369T8R1</accession>
<dbReference type="Gene3D" id="3.40.1550.20">
    <property type="entry name" value="Transcriptional regulator MraZ domain"/>
    <property type="match status" value="1"/>
</dbReference>
<comment type="subcellular location">
    <subcellularLocation>
        <location evidence="7">Cytoplasm</location>
        <location evidence="7">Nucleoid</location>
    </subcellularLocation>
</comment>
<dbReference type="Proteomes" id="UP000253941">
    <property type="component" value="Unassembled WGS sequence"/>
</dbReference>
<dbReference type="InterPro" id="IPR035642">
    <property type="entry name" value="MraZ_N"/>
</dbReference>
<dbReference type="InterPro" id="IPR035644">
    <property type="entry name" value="MraZ_C"/>
</dbReference>
<keyword evidence="3" id="KW-0677">Repeat</keyword>
<protein>
    <recommendedName>
        <fullName evidence="1 7">Transcriptional regulator MraZ</fullName>
    </recommendedName>
</protein>
<evidence type="ECO:0000256" key="4">
    <source>
        <dbReference type="ARBA" id="ARBA00023015"/>
    </source>
</evidence>
<dbReference type="RefSeq" id="WP_114582744.1">
    <property type="nucleotide sequence ID" value="NZ_QPMH01000013.1"/>
</dbReference>
<dbReference type="GO" id="GO:0003700">
    <property type="term" value="F:DNA-binding transcription factor activity"/>
    <property type="evidence" value="ECO:0007669"/>
    <property type="project" value="UniProtKB-UniRule"/>
</dbReference>
<comment type="similarity">
    <text evidence="7">Belongs to the MraZ family.</text>
</comment>
<evidence type="ECO:0000256" key="5">
    <source>
        <dbReference type="ARBA" id="ARBA00023125"/>
    </source>
</evidence>
<sequence>MAVFIGTFENKVDRKGRVSVPAAFRKAVDGQSFNGVVVFPSYRAPALEACGMELMEQLGERMGEFDLFSEDHEDLATTIFADSQQLGFDDGGRIMLPGEFMEHAGIGERAAFVGKGRMFQIWEPDALAREKEAARQRARERKLTLPLKAGGKEEA</sequence>
<dbReference type="AlphaFoldDB" id="A0A369T8R1"/>